<evidence type="ECO:0000313" key="2">
    <source>
        <dbReference type="Proteomes" id="UP001497480"/>
    </source>
</evidence>
<name>A0AAV1YA76_LUPLU</name>
<dbReference type="PANTHER" id="PTHR34456">
    <property type="entry name" value="MITOVIRUS RNA-DEPENDENT RNA POLYMERASE"/>
    <property type="match status" value="1"/>
</dbReference>
<proteinExistence type="predicted"/>
<organism evidence="1 2">
    <name type="scientific">Lupinus luteus</name>
    <name type="common">European yellow lupine</name>
    <dbReference type="NCBI Taxonomy" id="3873"/>
    <lineage>
        <taxon>Eukaryota</taxon>
        <taxon>Viridiplantae</taxon>
        <taxon>Streptophyta</taxon>
        <taxon>Embryophyta</taxon>
        <taxon>Tracheophyta</taxon>
        <taxon>Spermatophyta</taxon>
        <taxon>Magnoliopsida</taxon>
        <taxon>eudicotyledons</taxon>
        <taxon>Gunneridae</taxon>
        <taxon>Pentapetalae</taxon>
        <taxon>rosids</taxon>
        <taxon>fabids</taxon>
        <taxon>Fabales</taxon>
        <taxon>Fabaceae</taxon>
        <taxon>Papilionoideae</taxon>
        <taxon>50 kb inversion clade</taxon>
        <taxon>genistoids sensu lato</taxon>
        <taxon>core genistoids</taxon>
        <taxon>Genisteae</taxon>
        <taxon>Lupinus</taxon>
    </lineage>
</organism>
<dbReference type="Pfam" id="PF05919">
    <property type="entry name" value="Mitovir_RNA_pol"/>
    <property type="match status" value="2"/>
</dbReference>
<dbReference type="AlphaFoldDB" id="A0AAV1YA76"/>
<keyword evidence="2" id="KW-1185">Reference proteome</keyword>
<dbReference type="PANTHER" id="PTHR34456:SF9">
    <property type="entry name" value="MITOVIRUS RNA-DEPENDENT RNA POLYMERASE"/>
    <property type="match status" value="1"/>
</dbReference>
<dbReference type="EMBL" id="CAXHTB010000022">
    <property type="protein sequence ID" value="CAL0329984.1"/>
    <property type="molecule type" value="Genomic_DNA"/>
</dbReference>
<dbReference type="InterPro" id="IPR008686">
    <property type="entry name" value="RNA_pol_mitovir"/>
</dbReference>
<accession>A0AAV1YA76</accession>
<comment type="caution">
    <text evidence="1">The sequence shown here is derived from an EMBL/GenBank/DDBJ whole genome shotgun (WGS) entry which is preliminary data.</text>
</comment>
<reference evidence="1 2" key="1">
    <citation type="submission" date="2024-03" db="EMBL/GenBank/DDBJ databases">
        <authorList>
            <person name="Martinez-Hernandez J."/>
        </authorList>
    </citation>
    <scope>NUCLEOTIDE SEQUENCE [LARGE SCALE GENOMIC DNA]</scope>
</reference>
<dbReference type="Proteomes" id="UP001497480">
    <property type="component" value="Unassembled WGS sequence"/>
</dbReference>
<protein>
    <submittedName>
        <fullName evidence="1">Uncharacterized protein</fullName>
    </submittedName>
</protein>
<gene>
    <name evidence="1" type="ORF">LLUT_LOCUS31044</name>
</gene>
<sequence>MPDQSSFERFGPKLLSATFEVFGVPLWTPGVRYPFSNEIELSYRSEKDTRIFVEKARAELSLIPLDEAESPGRLAYTTDSGAGKRRVFAFGNFIFQRTLRPLNDFIMKVLRRIPMDGTFDQVRPLDRLRSSIQNMATSRLLRFLAALHTFPLLFGMGCAEQVYPSKRVTRYAILSDDICIADSKVAKVYGDALETLKVQVSLPKSLVSEIGCAEFAKKFRVRGLTVDLAPVSFQNLLNSHHIGGAMAFTNTYSVR</sequence>
<evidence type="ECO:0000313" key="1">
    <source>
        <dbReference type="EMBL" id="CAL0329984.1"/>
    </source>
</evidence>